<sequence>MGVQVYFSHGLRKLRPYYHTRGAFAKGRWFGKTLLDVLLNEFRSHSEQHYLEEIRKGRFGIIRQGESLTPEEVLLSPIRNNDIVQTLSHKHEPPVLQWSAEEDDVPSLKIAGLDVIHEDENLLVIDKPNGIPIHPTGQFYQNTITEILKNHGKAALPCYRLDKLTSGLLILAKNTSTAGKIQERIRDHDMIKLYIARVKGRFPHSTADAIERATPFENPSFITQEVSSVYTIEPKKGFPAGLSAVKDAATSFYPLKYFPGCDESVVICRPLTGRTHQIRIHLARLGHPIVNDPFYNVDNVEYKIRSHFIVNISDWTELNYSTEQLSKIFDTFIQESDQVQEERTNDQKYPVRCPECGSVSLSDPEPDKMKIWLHAWKYADKQGELKFCTRLPPWTDQLEA</sequence>
<dbReference type="InterPro" id="IPR050188">
    <property type="entry name" value="RluA_PseudoU_synthase"/>
</dbReference>
<dbReference type="PANTHER" id="PTHR21600">
    <property type="entry name" value="MITOCHONDRIAL RNA PSEUDOURIDINE SYNTHASE"/>
    <property type="match status" value="1"/>
</dbReference>
<dbReference type="GO" id="GO:0003723">
    <property type="term" value="F:RNA binding"/>
    <property type="evidence" value="ECO:0007669"/>
    <property type="project" value="InterPro"/>
</dbReference>
<dbReference type="OrthoDB" id="424794at2759"/>
<gene>
    <name evidence="2" type="ORF">BN860_17414g</name>
</gene>
<dbReference type="AlphaFoldDB" id="A0A8J2T3V2"/>
<organism evidence="2 3">
    <name type="scientific">Zygosaccharomyces bailii (strain CLIB 213 / ATCC 58445 / CBS 680 / BCRC 21525 / NBRC 1098 / NCYC 1416 / NRRL Y-2227)</name>
    <dbReference type="NCBI Taxonomy" id="1333698"/>
    <lineage>
        <taxon>Eukaryota</taxon>
        <taxon>Fungi</taxon>
        <taxon>Dikarya</taxon>
        <taxon>Ascomycota</taxon>
        <taxon>Saccharomycotina</taxon>
        <taxon>Saccharomycetes</taxon>
        <taxon>Saccharomycetales</taxon>
        <taxon>Saccharomycetaceae</taxon>
        <taxon>Zygosaccharomyces</taxon>
    </lineage>
</organism>
<name>A0A8J2T3V2_ZYGB2</name>
<dbReference type="EMBL" id="HG316454">
    <property type="protein sequence ID" value="CDF87917.1"/>
    <property type="molecule type" value="Genomic_DNA"/>
</dbReference>
<dbReference type="CDD" id="cd02557">
    <property type="entry name" value="PseudoU_synth_ScRIB2"/>
    <property type="match status" value="1"/>
</dbReference>
<proteinExistence type="predicted"/>
<feature type="domain" description="Pseudouridine synthase RsuA/RluA-like" evidence="1">
    <location>
        <begin position="121"/>
        <end position="283"/>
    </location>
</feature>
<dbReference type="Proteomes" id="UP000019375">
    <property type="component" value="Unassembled WGS sequence"/>
</dbReference>
<dbReference type="Pfam" id="PF00849">
    <property type="entry name" value="PseudoU_synth_2"/>
    <property type="match status" value="1"/>
</dbReference>
<dbReference type="GO" id="GO:0009982">
    <property type="term" value="F:pseudouridine synthase activity"/>
    <property type="evidence" value="ECO:0007669"/>
    <property type="project" value="InterPro"/>
</dbReference>
<dbReference type="PANTHER" id="PTHR21600:SF42">
    <property type="entry name" value="TRNA PSEUDOURIDINE(31) SYNTHASE"/>
    <property type="match status" value="1"/>
</dbReference>
<dbReference type="InterPro" id="IPR006224">
    <property type="entry name" value="PsdUridine_synth_RluA-like_CS"/>
</dbReference>
<protein>
    <submittedName>
        <fullName evidence="2">BN860_17414g1_1</fullName>
    </submittedName>
</protein>
<evidence type="ECO:0000259" key="1">
    <source>
        <dbReference type="Pfam" id="PF00849"/>
    </source>
</evidence>
<dbReference type="InterPro" id="IPR020103">
    <property type="entry name" value="PsdUridine_synth_cat_dom_sf"/>
</dbReference>
<evidence type="ECO:0000313" key="3">
    <source>
        <dbReference type="Proteomes" id="UP000019375"/>
    </source>
</evidence>
<dbReference type="Gene3D" id="3.30.2350.10">
    <property type="entry name" value="Pseudouridine synthase"/>
    <property type="match status" value="1"/>
</dbReference>
<dbReference type="InterPro" id="IPR006145">
    <property type="entry name" value="PsdUridine_synth_RsuA/RluA"/>
</dbReference>
<evidence type="ECO:0000313" key="2">
    <source>
        <dbReference type="EMBL" id="CDF87917.1"/>
    </source>
</evidence>
<dbReference type="GO" id="GO:0000455">
    <property type="term" value="P:enzyme-directed rRNA pseudouridine synthesis"/>
    <property type="evidence" value="ECO:0007669"/>
    <property type="project" value="TreeGrafter"/>
</dbReference>
<reference evidence="3" key="1">
    <citation type="journal article" date="2013" name="Genome Announc.">
        <title>Genome sequence of the food spoilage yeast Zygosaccharomyces bailii CLIB 213(T).</title>
        <authorList>
            <person name="Galeote V."/>
            <person name="Bigey F."/>
            <person name="Devillers H."/>
            <person name="Neuveglise C."/>
            <person name="Dequin S."/>
        </authorList>
    </citation>
    <scope>NUCLEOTIDE SEQUENCE [LARGE SCALE GENOMIC DNA]</scope>
    <source>
        <strain evidence="3">CLIB 213 / ATCC 58445 / CBS 680 / CCRC 21525 / NBRC 1098 / NCYC 1416 / NRRL Y-2227</strain>
    </source>
</reference>
<keyword evidence="3" id="KW-1185">Reference proteome</keyword>
<dbReference type="SUPFAM" id="SSF55120">
    <property type="entry name" value="Pseudouridine synthase"/>
    <property type="match status" value="1"/>
</dbReference>
<accession>A0A8J2T3V2</accession>
<dbReference type="PROSITE" id="PS01129">
    <property type="entry name" value="PSI_RLU"/>
    <property type="match status" value="1"/>
</dbReference>